<keyword evidence="2" id="KW-0808">Transferase</keyword>
<dbReference type="Gene3D" id="3.90.550.10">
    <property type="entry name" value="Spore Coat Polysaccharide Biosynthesis Protein SpsA, Chain A"/>
    <property type="match status" value="1"/>
</dbReference>
<dbReference type="Proteomes" id="UP000187439">
    <property type="component" value="Unassembled WGS sequence"/>
</dbReference>
<dbReference type="AlphaFoldDB" id="A0A1R0Y2E7"/>
<evidence type="ECO:0000259" key="1">
    <source>
        <dbReference type="Pfam" id="PF00535"/>
    </source>
</evidence>
<sequence length="233" mass="26083">MKVLGIIPCFNEEENIESLIKELSDYSDILDFVIINDYSTDLTSVICDKNNANVINLPCNLGIGGAVQTGYIYAKKNNYDIAIQIDGDGQHNPAYIKSLIEPIVKDGLDFVIGSRFIEKEGFQSSITRRVGIIYFSGLLKLLAKRKVSDPTSGFRACNKKVIDFFANSYPTDYPEPESIMALSRNGYKIAEIPVQMRERNGGTSSIKSLKSIYYMIKVTLAIIIDFTRKHQVT</sequence>
<dbReference type="PANTHER" id="PTHR48090:SF7">
    <property type="entry name" value="RFBJ PROTEIN"/>
    <property type="match status" value="1"/>
</dbReference>
<dbReference type="InterPro" id="IPR001173">
    <property type="entry name" value="Glyco_trans_2-like"/>
</dbReference>
<dbReference type="SUPFAM" id="SSF53448">
    <property type="entry name" value="Nucleotide-diphospho-sugar transferases"/>
    <property type="match status" value="1"/>
</dbReference>
<protein>
    <submittedName>
        <fullName evidence="2">Glycosyl transferase family 2</fullName>
    </submittedName>
</protein>
<evidence type="ECO:0000313" key="2">
    <source>
        <dbReference type="EMBL" id="OMD41505.1"/>
    </source>
</evidence>
<dbReference type="RefSeq" id="WP_042131267.1">
    <property type="nucleotide sequence ID" value="NZ_MPTC01000007.1"/>
</dbReference>
<reference evidence="2 3" key="1">
    <citation type="submission" date="2016-10" db="EMBL/GenBank/DDBJ databases">
        <title>Paenibacillus species isolates.</title>
        <authorList>
            <person name="Beno S.M."/>
        </authorList>
    </citation>
    <scope>NUCLEOTIDE SEQUENCE [LARGE SCALE GENOMIC DNA]</scope>
    <source>
        <strain evidence="2 3">FSL H7-0710</strain>
    </source>
</reference>
<gene>
    <name evidence="2" type="ORF">BSK52_11455</name>
</gene>
<dbReference type="GO" id="GO:0016740">
    <property type="term" value="F:transferase activity"/>
    <property type="evidence" value="ECO:0007669"/>
    <property type="project" value="UniProtKB-KW"/>
</dbReference>
<dbReference type="OrthoDB" id="9810303at2"/>
<proteinExistence type="predicted"/>
<comment type="caution">
    <text evidence="2">The sequence shown here is derived from an EMBL/GenBank/DDBJ whole genome shotgun (WGS) entry which is preliminary data.</text>
</comment>
<dbReference type="CDD" id="cd04179">
    <property type="entry name" value="DPM_DPG-synthase_like"/>
    <property type="match status" value="1"/>
</dbReference>
<evidence type="ECO:0000313" key="3">
    <source>
        <dbReference type="Proteomes" id="UP000187439"/>
    </source>
</evidence>
<dbReference type="Pfam" id="PF00535">
    <property type="entry name" value="Glycos_transf_2"/>
    <property type="match status" value="1"/>
</dbReference>
<feature type="domain" description="Glycosyltransferase 2-like" evidence="1">
    <location>
        <begin position="6"/>
        <end position="162"/>
    </location>
</feature>
<dbReference type="EMBL" id="MPTC01000007">
    <property type="protein sequence ID" value="OMD41505.1"/>
    <property type="molecule type" value="Genomic_DNA"/>
</dbReference>
<organism evidence="2 3">
    <name type="scientific">Paenibacillus odorifer</name>
    <dbReference type="NCBI Taxonomy" id="189426"/>
    <lineage>
        <taxon>Bacteria</taxon>
        <taxon>Bacillati</taxon>
        <taxon>Bacillota</taxon>
        <taxon>Bacilli</taxon>
        <taxon>Bacillales</taxon>
        <taxon>Paenibacillaceae</taxon>
        <taxon>Paenibacillus</taxon>
    </lineage>
</organism>
<dbReference type="InterPro" id="IPR029044">
    <property type="entry name" value="Nucleotide-diphossugar_trans"/>
</dbReference>
<dbReference type="PANTHER" id="PTHR48090">
    <property type="entry name" value="UNDECAPRENYL-PHOSPHATE 4-DEOXY-4-FORMAMIDO-L-ARABINOSE TRANSFERASE-RELATED"/>
    <property type="match status" value="1"/>
</dbReference>
<accession>A0A1R0Y2E7</accession>
<dbReference type="InterPro" id="IPR050256">
    <property type="entry name" value="Glycosyltransferase_2"/>
</dbReference>
<name>A0A1R0Y2E7_9BACL</name>